<proteinExistence type="predicted"/>
<dbReference type="Gene3D" id="2.30.30.40">
    <property type="entry name" value="SH3 Domains"/>
    <property type="match status" value="1"/>
</dbReference>
<evidence type="ECO:0000259" key="1">
    <source>
        <dbReference type="PROSITE" id="PS51781"/>
    </source>
</evidence>
<dbReference type="InterPro" id="IPR003646">
    <property type="entry name" value="SH3-like_bac-type"/>
</dbReference>
<reference evidence="2 3" key="1">
    <citation type="submission" date="2016-10" db="EMBL/GenBank/DDBJ databases">
        <authorList>
            <person name="Varghese N."/>
            <person name="Submissions S."/>
        </authorList>
    </citation>
    <scope>NUCLEOTIDE SEQUENCE [LARGE SCALE GENOMIC DNA]</scope>
    <source>
        <strain evidence="2 3">FF3</strain>
    </source>
</reference>
<dbReference type="SMART" id="SM00287">
    <property type="entry name" value="SH3b"/>
    <property type="match status" value="1"/>
</dbReference>
<dbReference type="Pfam" id="PF08239">
    <property type="entry name" value="SH3_3"/>
    <property type="match status" value="1"/>
</dbReference>
<dbReference type="AlphaFoldDB" id="A0A975ZMV1"/>
<evidence type="ECO:0000313" key="3">
    <source>
        <dbReference type="Proteomes" id="UP000182932"/>
    </source>
</evidence>
<dbReference type="Proteomes" id="UP000182932">
    <property type="component" value="Unassembled WGS sequence"/>
</dbReference>
<organism evidence="2 3">
    <name type="scientific">Marinovum algicola</name>
    <dbReference type="NCBI Taxonomy" id="42444"/>
    <lineage>
        <taxon>Bacteria</taxon>
        <taxon>Pseudomonadati</taxon>
        <taxon>Pseudomonadota</taxon>
        <taxon>Alphaproteobacteria</taxon>
        <taxon>Rhodobacterales</taxon>
        <taxon>Roseobacteraceae</taxon>
        <taxon>Marinovum</taxon>
    </lineage>
</organism>
<dbReference type="EMBL" id="FNYY01000004">
    <property type="protein sequence ID" value="SEJ21286.1"/>
    <property type="molecule type" value="Genomic_DNA"/>
</dbReference>
<accession>A0A975ZMV1</accession>
<comment type="caution">
    <text evidence="2">The sequence shown here is derived from an EMBL/GenBank/DDBJ whole genome shotgun (WGS) entry which is preliminary data.</text>
</comment>
<gene>
    <name evidence="2" type="ORF">SAMN04487940_10470</name>
</gene>
<evidence type="ECO:0000313" key="2">
    <source>
        <dbReference type="EMBL" id="SEJ21286.1"/>
    </source>
</evidence>
<feature type="domain" description="SH3b" evidence="1">
    <location>
        <begin position="125"/>
        <end position="189"/>
    </location>
</feature>
<dbReference type="GeneID" id="80817760"/>
<dbReference type="RefSeq" id="WP_074835886.1">
    <property type="nucleotide sequence ID" value="NZ_CATMKJ010000023.1"/>
</dbReference>
<sequence>MKSYVWVTFGLLGLIYYEMSGGADFVPGDRGVKVFARVDPVIVREMSGGAEVTRLALVDAASLGPDPAEFPDRTQIELETAVLTAIRSQEPSTEPAASREETRVAVALAVAEAVTDRPGQDAAPRDLRTVNGSRVNLRDGPGTGFGVLGTLARGTEVEVLEDSGAGWVRLQVVPEGQIGWIADFLLDGA</sequence>
<protein>
    <submittedName>
        <fullName evidence="2">SH3 domain-containing protein</fullName>
    </submittedName>
</protein>
<dbReference type="PROSITE" id="PS51781">
    <property type="entry name" value="SH3B"/>
    <property type="match status" value="1"/>
</dbReference>
<name>A0A975ZMV1_9RHOB</name>
<keyword evidence="3" id="KW-1185">Reference proteome</keyword>